<sequence>MKAAVGGIVHESSTFATQVIGTVTAGDFTVLTGPAMVAEFAGTNTGVGGYLDACAEEGVAVVPALHARAEPGGAVEPAAYRELEERFLAELDTGCELVLLDLDGAGVVAPDLSLEVLLVRAVRAAVRPGTAIAVTMDLHGNIPAELTELADVTVGYHDYPHTDMAARARTAARIAVAAARGRVRPRTRRLRVPMALPPSPTDGGPALELRHLVKSAEQEPGVLACTVFHGFPYADTPQAATTVVTVTDEAVRLGDAVNDQIAAWLWRHRARFLVGTLSPEHAVEQAADGYSLVVADASDDPGGGGSGDGTYLLRAIRNRGIRACFATLYDPAAVARATEAGVGAVADFELGGRHGKTSGEPLRVRAKVRAITDGRVSHADVRRGRYADFGRSVRLSADGLELIVASRRLPVLDPEIFLLHGVLPERFPLVGVKAAHHFKSGFAHLGARLVTADAPGLTSRRIAELPRTGPSAALWPMNRTAVFHRPSATHRPE</sequence>
<dbReference type="EMBL" id="JACHGN010000021">
    <property type="protein sequence ID" value="MBB5138128.1"/>
    <property type="molecule type" value="Genomic_DNA"/>
</dbReference>
<dbReference type="Pfam" id="PF07171">
    <property type="entry name" value="MlrC_C"/>
    <property type="match status" value="1"/>
</dbReference>
<dbReference type="InterPro" id="IPR010799">
    <property type="entry name" value="MlrC_C"/>
</dbReference>
<dbReference type="InterPro" id="IPR015995">
    <property type="entry name" value="MlrC_N"/>
</dbReference>
<organism evidence="3 4">
    <name type="scientific">Thermocatellispora tengchongensis</name>
    <dbReference type="NCBI Taxonomy" id="1073253"/>
    <lineage>
        <taxon>Bacteria</taxon>
        <taxon>Bacillati</taxon>
        <taxon>Actinomycetota</taxon>
        <taxon>Actinomycetes</taxon>
        <taxon>Streptosporangiales</taxon>
        <taxon>Streptosporangiaceae</taxon>
        <taxon>Thermocatellispora</taxon>
    </lineage>
</organism>
<protein>
    <submittedName>
        <fullName evidence="3">Microcystin degradation protein MlrC</fullName>
    </submittedName>
</protein>
<evidence type="ECO:0000259" key="1">
    <source>
        <dbReference type="Pfam" id="PF07171"/>
    </source>
</evidence>
<evidence type="ECO:0000313" key="3">
    <source>
        <dbReference type="EMBL" id="MBB5138128.1"/>
    </source>
</evidence>
<dbReference type="RefSeq" id="WP_185054998.1">
    <property type="nucleotide sequence ID" value="NZ_BAABIX010000030.1"/>
</dbReference>
<gene>
    <name evidence="3" type="ORF">HNP84_007881</name>
</gene>
<evidence type="ECO:0000313" key="4">
    <source>
        <dbReference type="Proteomes" id="UP000578449"/>
    </source>
</evidence>
<proteinExistence type="predicted"/>
<accession>A0A840PEV5</accession>
<dbReference type="Proteomes" id="UP000578449">
    <property type="component" value="Unassembled WGS sequence"/>
</dbReference>
<reference evidence="3 4" key="1">
    <citation type="submission" date="2020-08" db="EMBL/GenBank/DDBJ databases">
        <title>Genomic Encyclopedia of Type Strains, Phase IV (KMG-IV): sequencing the most valuable type-strain genomes for metagenomic binning, comparative biology and taxonomic classification.</title>
        <authorList>
            <person name="Goeker M."/>
        </authorList>
    </citation>
    <scope>NUCLEOTIDE SEQUENCE [LARGE SCALE GENOMIC DNA]</scope>
    <source>
        <strain evidence="3 4">DSM 45615</strain>
    </source>
</reference>
<name>A0A840PEV5_9ACTN</name>
<keyword evidence="4" id="KW-1185">Reference proteome</keyword>
<dbReference type="Pfam" id="PF07364">
    <property type="entry name" value="DUF1485"/>
    <property type="match status" value="1"/>
</dbReference>
<comment type="caution">
    <text evidence="3">The sequence shown here is derived from an EMBL/GenBank/DDBJ whole genome shotgun (WGS) entry which is preliminary data.</text>
</comment>
<feature type="domain" description="Microcystin LR degradation protein MlrC C-terminal" evidence="1">
    <location>
        <begin position="294"/>
        <end position="466"/>
    </location>
</feature>
<evidence type="ECO:0000259" key="2">
    <source>
        <dbReference type="Pfam" id="PF07364"/>
    </source>
</evidence>
<feature type="domain" description="Microcystin LR degradation protein MlrC N-terminal" evidence="2">
    <location>
        <begin position="3"/>
        <end position="286"/>
    </location>
</feature>
<dbReference type="AlphaFoldDB" id="A0A840PEV5"/>